<feature type="region of interest" description="Disordered" evidence="23">
    <location>
        <begin position="920"/>
        <end position="943"/>
    </location>
</feature>
<keyword evidence="10" id="KW-0805">Transcription regulation</keyword>
<keyword evidence="5" id="KW-0963">Cytoplasm</keyword>
<accession>A0A6L2PV51</accession>
<evidence type="ECO:0000256" key="8">
    <source>
        <dbReference type="ARBA" id="ARBA00022679"/>
    </source>
</evidence>
<keyword evidence="8" id="KW-0808">Transferase</keyword>
<dbReference type="GO" id="GO:0005730">
    <property type="term" value="C:nucleolus"/>
    <property type="evidence" value="ECO:0007669"/>
    <property type="project" value="UniProtKB-SubCell"/>
</dbReference>
<comment type="catalytic activity">
    <reaction evidence="15">
        <text>a 5'-end (N(7)-methyl 5'-triphosphoguanosine)-ribonucleoside in snoRNA + S-adenosyl-L-methionine = a 5'-end (N(2),N(7)-dimethyl 5'-triphosphoguanosine)-ribonucleoside in snoRNA + S-adenosyl-L-homocysteine + H(+)</text>
        <dbReference type="Rhea" id="RHEA:78475"/>
        <dbReference type="Rhea" id="RHEA-COMP:19086"/>
        <dbReference type="Rhea" id="RHEA-COMP:19088"/>
        <dbReference type="ChEBI" id="CHEBI:15378"/>
        <dbReference type="ChEBI" id="CHEBI:57856"/>
        <dbReference type="ChEBI" id="CHEBI:59789"/>
        <dbReference type="ChEBI" id="CHEBI:156461"/>
        <dbReference type="ChEBI" id="CHEBI:172880"/>
    </reaction>
    <physiologicalReaction direction="left-to-right" evidence="15">
        <dbReference type="Rhea" id="RHEA:78476"/>
    </physiologicalReaction>
</comment>
<dbReference type="PANTHER" id="PTHR14741:SF32">
    <property type="entry name" value="TRIMETHYLGUANOSINE SYNTHASE"/>
    <property type="match status" value="1"/>
</dbReference>
<dbReference type="CDD" id="cd02440">
    <property type="entry name" value="AdoMet_MTases"/>
    <property type="match status" value="1"/>
</dbReference>
<feature type="region of interest" description="Disordered" evidence="23">
    <location>
        <begin position="307"/>
        <end position="340"/>
    </location>
</feature>
<dbReference type="GO" id="GO:0015030">
    <property type="term" value="C:Cajal body"/>
    <property type="evidence" value="ECO:0007669"/>
    <property type="project" value="UniProtKB-SubCell"/>
</dbReference>
<dbReference type="Proteomes" id="UP000502823">
    <property type="component" value="Unassembled WGS sequence"/>
</dbReference>
<name>A0A6L2PV51_COPFO</name>
<evidence type="ECO:0000313" key="25">
    <source>
        <dbReference type="Proteomes" id="UP000502823"/>
    </source>
</evidence>
<proteinExistence type="inferred from homology"/>
<evidence type="ECO:0000256" key="9">
    <source>
        <dbReference type="ARBA" id="ARBA00022691"/>
    </source>
</evidence>
<evidence type="ECO:0000313" key="24">
    <source>
        <dbReference type="EMBL" id="GFG35052.1"/>
    </source>
</evidence>
<feature type="region of interest" description="Disordered" evidence="23">
    <location>
        <begin position="197"/>
        <end position="248"/>
    </location>
</feature>
<evidence type="ECO:0000256" key="16">
    <source>
        <dbReference type="ARBA" id="ARBA00048763"/>
    </source>
</evidence>
<evidence type="ECO:0000256" key="7">
    <source>
        <dbReference type="ARBA" id="ARBA00022603"/>
    </source>
</evidence>
<dbReference type="SUPFAM" id="SSF53335">
    <property type="entry name" value="S-adenosyl-L-methionine-dependent methyltransferases"/>
    <property type="match status" value="1"/>
</dbReference>
<evidence type="ECO:0000256" key="21">
    <source>
        <dbReference type="ARBA" id="ARBA00079339"/>
    </source>
</evidence>
<keyword evidence="9" id="KW-0949">S-adenosyl-L-methionine</keyword>
<keyword evidence="11" id="KW-0804">Transcription</keyword>
<comment type="subunit">
    <text evidence="20">May form homooligomers. Interacts with CREBBP/CBP, EED/WAIT1, EP300/P300, NCOA6/PRIP, PPARBP/PBP and SMN.</text>
</comment>
<comment type="catalytic activity">
    <reaction evidence="14">
        <text>a 5'-end (N(2),N(7)-dimethyl 5'-triphosphoguanosine)-ribonucleoside in snoRNA + S-adenosyl-L-methionine = a 5'-end (N(2),N(2),N(7)-trimethyl 5'-triphosphoguanosine)-ribonucleoside in snoRNA + S-adenosyl-L-homocysteine + H(+)</text>
        <dbReference type="Rhea" id="RHEA:78507"/>
        <dbReference type="Rhea" id="RHEA-COMP:19088"/>
        <dbReference type="Rhea" id="RHEA-COMP:19090"/>
        <dbReference type="ChEBI" id="CHEBI:15378"/>
        <dbReference type="ChEBI" id="CHEBI:57856"/>
        <dbReference type="ChEBI" id="CHEBI:59789"/>
        <dbReference type="ChEBI" id="CHEBI:167623"/>
        <dbReference type="ChEBI" id="CHEBI:172880"/>
    </reaction>
    <physiologicalReaction direction="left-to-right" evidence="14">
        <dbReference type="Rhea" id="RHEA:78508"/>
    </physiologicalReaction>
</comment>
<evidence type="ECO:0000256" key="3">
    <source>
        <dbReference type="ARBA" id="ARBA00004604"/>
    </source>
</evidence>
<evidence type="ECO:0000256" key="17">
    <source>
        <dbReference type="ARBA" id="ARBA00049075"/>
    </source>
</evidence>
<feature type="compositionally biased region" description="Basic and acidic residues" evidence="23">
    <location>
        <begin position="692"/>
        <end position="711"/>
    </location>
</feature>
<evidence type="ECO:0000256" key="5">
    <source>
        <dbReference type="ARBA" id="ARBA00022490"/>
    </source>
</evidence>
<protein>
    <recommendedName>
        <fullName evidence="4">Trimethylguanosine synthase</fullName>
    </recommendedName>
    <alternativeName>
        <fullName evidence="18">Cap-specific guanine-N(2) methyltransferase</fullName>
    </alternativeName>
    <alternativeName>
        <fullName evidence="21">Nuclear receptor coactivator 6-interacting protein</fullName>
    </alternativeName>
    <alternativeName>
        <fullName evidence="22">PRIP-interacting protein with methyltransferase motif</fullName>
    </alternativeName>
</protein>
<reference evidence="25" key="1">
    <citation type="submission" date="2020-01" db="EMBL/GenBank/DDBJ databases">
        <title>Draft genome sequence of the Termite Coptotermes fromosanus.</title>
        <authorList>
            <person name="Itakura S."/>
            <person name="Yosikawa Y."/>
            <person name="Umezawa K."/>
        </authorList>
    </citation>
    <scope>NUCLEOTIDE SEQUENCE [LARGE SCALE GENOMIC DNA]</scope>
</reference>
<comment type="similarity">
    <text evidence="13">Belongs to the methyltransferase superfamily. Trimethylguanosine synthase family.</text>
</comment>
<evidence type="ECO:0000256" key="20">
    <source>
        <dbReference type="ARBA" id="ARBA00064494"/>
    </source>
</evidence>
<comment type="catalytic activity">
    <reaction evidence="17">
        <text>a 5'-end (N(7)-methyl 5'-triphosphoguanosine)-ribonucleoside in snRNA + S-adenosyl-L-methionine = a 5'-end (N(2),N(7)-dimethyl 5'-triphosphoguanosine)-ribonucleoside in snRNA + S-adenosyl-L-homocysteine + H(+)</text>
        <dbReference type="Rhea" id="RHEA:78471"/>
        <dbReference type="Rhea" id="RHEA-COMP:19085"/>
        <dbReference type="Rhea" id="RHEA-COMP:19087"/>
        <dbReference type="ChEBI" id="CHEBI:15378"/>
        <dbReference type="ChEBI" id="CHEBI:57856"/>
        <dbReference type="ChEBI" id="CHEBI:59789"/>
        <dbReference type="ChEBI" id="CHEBI:156461"/>
        <dbReference type="ChEBI" id="CHEBI:172880"/>
    </reaction>
    <physiologicalReaction direction="left-to-right" evidence="17">
        <dbReference type="Rhea" id="RHEA:78472"/>
    </physiologicalReaction>
</comment>
<evidence type="ECO:0000256" key="1">
    <source>
        <dbReference type="ARBA" id="ARBA00004408"/>
    </source>
</evidence>
<evidence type="ECO:0000256" key="22">
    <source>
        <dbReference type="ARBA" id="ARBA00081504"/>
    </source>
</evidence>
<dbReference type="EMBL" id="BLKM01000519">
    <property type="protein sequence ID" value="GFG35052.1"/>
    <property type="molecule type" value="Genomic_DNA"/>
</dbReference>
<dbReference type="AlphaFoldDB" id="A0A6L2PV51"/>
<feature type="compositionally biased region" description="Basic residues" evidence="23">
    <location>
        <begin position="930"/>
        <end position="941"/>
    </location>
</feature>
<evidence type="ECO:0000256" key="18">
    <source>
        <dbReference type="ARBA" id="ARBA00049790"/>
    </source>
</evidence>
<keyword evidence="12" id="KW-0539">Nucleus</keyword>
<feature type="region of interest" description="Disordered" evidence="23">
    <location>
        <begin position="664"/>
        <end position="711"/>
    </location>
</feature>
<evidence type="ECO:0000256" key="12">
    <source>
        <dbReference type="ARBA" id="ARBA00023242"/>
    </source>
</evidence>
<evidence type="ECO:0000256" key="23">
    <source>
        <dbReference type="SAM" id="MobiDB-lite"/>
    </source>
</evidence>
<evidence type="ECO:0000256" key="14">
    <source>
        <dbReference type="ARBA" id="ARBA00047418"/>
    </source>
</evidence>
<organism evidence="24 25">
    <name type="scientific">Coptotermes formosanus</name>
    <name type="common">Formosan subterranean termite</name>
    <dbReference type="NCBI Taxonomy" id="36987"/>
    <lineage>
        <taxon>Eukaryota</taxon>
        <taxon>Metazoa</taxon>
        <taxon>Ecdysozoa</taxon>
        <taxon>Arthropoda</taxon>
        <taxon>Hexapoda</taxon>
        <taxon>Insecta</taxon>
        <taxon>Pterygota</taxon>
        <taxon>Neoptera</taxon>
        <taxon>Polyneoptera</taxon>
        <taxon>Dictyoptera</taxon>
        <taxon>Blattodea</taxon>
        <taxon>Blattoidea</taxon>
        <taxon>Termitoidae</taxon>
        <taxon>Rhinotermitidae</taxon>
        <taxon>Coptotermes</taxon>
    </lineage>
</organism>
<evidence type="ECO:0000256" key="11">
    <source>
        <dbReference type="ARBA" id="ARBA00023163"/>
    </source>
</evidence>
<evidence type="ECO:0000256" key="13">
    <source>
        <dbReference type="ARBA" id="ARBA00025783"/>
    </source>
</evidence>
<dbReference type="FunFam" id="3.40.50.150:FF:000066">
    <property type="entry name" value="Trimethylguanosine synthase 1"/>
    <property type="match status" value="1"/>
</dbReference>
<feature type="compositionally biased region" description="Polar residues" evidence="23">
    <location>
        <begin position="200"/>
        <end position="238"/>
    </location>
</feature>
<dbReference type="OrthoDB" id="194443at2759"/>
<dbReference type="InterPro" id="IPR029063">
    <property type="entry name" value="SAM-dependent_MTases_sf"/>
</dbReference>
<dbReference type="Pfam" id="PF09445">
    <property type="entry name" value="Methyltransf_15"/>
    <property type="match status" value="1"/>
</dbReference>
<dbReference type="PANTHER" id="PTHR14741">
    <property type="entry name" value="S-ADENOSYLMETHIONINE-DEPENDENT METHYLTRANSFERASE RELATED"/>
    <property type="match status" value="1"/>
</dbReference>
<dbReference type="GO" id="GO:0005737">
    <property type="term" value="C:cytoplasm"/>
    <property type="evidence" value="ECO:0007669"/>
    <property type="project" value="UniProtKB-SubCell"/>
</dbReference>
<dbReference type="GO" id="GO:0071164">
    <property type="term" value="F:RNA cap trimethylguanosine synthase activity"/>
    <property type="evidence" value="ECO:0007669"/>
    <property type="project" value="TreeGrafter"/>
</dbReference>
<feature type="compositionally biased region" description="Polar residues" evidence="23">
    <location>
        <begin position="664"/>
        <end position="679"/>
    </location>
</feature>
<comment type="function">
    <text evidence="19">Catalyzes the 2 serial methylation steps for the conversion of the 7-monomethylguanosine (m(7)G) caps of snRNAs and snoRNAs to a 2,2,7-trimethylguanosine (m(2,2,7)G) cap structure. The enzyme is specific for guanine, and N7 methylation must precede N2 methylation. Hypermethylation of the m7G cap of U snRNAs leads to their concentration in nuclear foci, their colocalization with coilin and the formation of canonical Cajal bodies (CBs). Plays a role in transcriptional regulation.</text>
</comment>
<comment type="subcellular location">
    <subcellularLocation>
        <location evidence="2">Cytoplasm</location>
    </subcellularLocation>
    <subcellularLocation>
        <location evidence="1">Nucleus</location>
        <location evidence="1">Cajal body</location>
    </subcellularLocation>
    <subcellularLocation>
        <location evidence="3">Nucleus</location>
        <location evidence="3">Nucleolus</location>
    </subcellularLocation>
</comment>
<keyword evidence="25" id="KW-1185">Reference proteome</keyword>
<evidence type="ECO:0000256" key="4">
    <source>
        <dbReference type="ARBA" id="ARBA00018517"/>
    </source>
</evidence>
<comment type="caution">
    <text evidence="24">The sequence shown here is derived from an EMBL/GenBank/DDBJ whole genome shotgun (WGS) entry which is preliminary data.</text>
</comment>
<evidence type="ECO:0000256" key="15">
    <source>
        <dbReference type="ARBA" id="ARBA00048740"/>
    </source>
</evidence>
<evidence type="ECO:0000256" key="2">
    <source>
        <dbReference type="ARBA" id="ARBA00004496"/>
    </source>
</evidence>
<dbReference type="InterPro" id="IPR019012">
    <property type="entry name" value="RNA_cap_Gua-N2-MeTrfase"/>
</dbReference>
<evidence type="ECO:0000256" key="10">
    <source>
        <dbReference type="ARBA" id="ARBA00023015"/>
    </source>
</evidence>
<dbReference type="InParanoid" id="A0A6L2PV51"/>
<keyword evidence="7" id="KW-0489">Methyltransferase</keyword>
<comment type="catalytic activity">
    <reaction evidence="16">
        <text>a 5'-end (N(2),N(7)-dimethyl 5'-triphosphoguanosine)-ribonucleoside in snRNA + S-adenosyl-L-methionine = a 5'-end (N(2),N(2),N(7)-trimethyl 5'-triphosphoguanosine)-ribonucleoside in snRNA + S-adenosyl-L-homocysteine + H(+)</text>
        <dbReference type="Rhea" id="RHEA:78479"/>
        <dbReference type="Rhea" id="RHEA-COMP:19087"/>
        <dbReference type="Rhea" id="RHEA-COMP:19089"/>
        <dbReference type="ChEBI" id="CHEBI:15378"/>
        <dbReference type="ChEBI" id="CHEBI:57856"/>
        <dbReference type="ChEBI" id="CHEBI:59789"/>
        <dbReference type="ChEBI" id="CHEBI:167623"/>
        <dbReference type="ChEBI" id="CHEBI:172880"/>
    </reaction>
    <physiologicalReaction direction="left-to-right" evidence="16">
        <dbReference type="Rhea" id="RHEA:78480"/>
    </physiologicalReaction>
</comment>
<sequence>MCEKADGSEDDSTQYDEYDKANILPFHANIALKDNPAIRTAGKHDAEEAVSCYCSASHTDNNYSTDEHEHEHEHDSIREGAGGVGITRGGLQLSDSGADLSECGADVQYTSSSRHEDWEQYWSANGERIIWQSWIAKYGEYINPVYLNNDDSNTLSESNRALPEDGMVGQIKDPSLDDSSQKNTNVCGFFGEQGVPFHGQGSTDHPHSSTFRRSFESSLPNDEQDLSENIPSSPNQQAAGELPSKNLLDDDGGYSGIGTHKTELQGPFQLMLPAITKTDAESSDEDLLISPVRETPETETKQGMLMCNSDTHPGDGWSPLTPLSTDDSSGDGSGDDNNVANSVAHTALTSDSMTSVTKITVSSLDFSCGDSEDSAHSSCFSSSSAGSGGAAFATDEVDQYWQELWKQHFNEQYYTHYNAFLAWEQKEGSEEAEAHTVGTLNTSRPLFQLGEEALSAKRSSVYEVGHHVAVTGESLERTQAHSFEKDISNVGEMELSIATDQNFEELHQQKEQPVSEVEGMGTGVKERTVSVDDSSSFGNMELYPGTDHSSDEFDHERQRLISASSSDMVMEDKEDNERLYTIADAVQEPSRLSCTEPHLPQVPKKASGTIGKSRLFMDSVGQLIQRLRMLDACPSEMVEPYDACSGDHDGSSAVDAGRSKNVETNISSCRQVPRSTLSGVFTDHGSGDEPPEERPVTLKRSHESDSDESGLDRVKSAFTLIGLAFAPNKQSPSSQASDSASFAPSIHRGSVLYRKRNIRDQNRQLKMNLYQRRAQKQQFLAPCTFSSALNKAKAFLDQEAQHNADDAAIKAALCYDFHSSSDEEQLAQMSRPVSSSTRERRRLPVAAVVCPSVEGDMDLAESEYEDMEHPDDEGSELMGYEVRTPDVTVETSLTKDDKGQLTVEGSSTEDVILAENVSVEDEDKVTKKSQQQKKKKKKQNKRTSLTALPEEVASNKILRKYWIRRYQLFSRFDEGIKLDEGKSWYSVTPERVAEHIAERCRCDIVVDAFCGAGGNSIQFAFTCARVIAIDIDPKKIALARHNADVYGVADRIEFVVGDFLRLASSLQADVVFLSPPWGGPQYLNVDAYDIETMMQPAGGTHLYNVSKGITENIAYYVPRNINTDQASGVS</sequence>
<keyword evidence="6" id="KW-0597">Phosphoprotein</keyword>
<evidence type="ECO:0000256" key="6">
    <source>
        <dbReference type="ARBA" id="ARBA00022553"/>
    </source>
</evidence>
<gene>
    <name evidence="24" type="ORF">Cfor_07653</name>
</gene>
<dbReference type="Gene3D" id="3.40.50.150">
    <property type="entry name" value="Vaccinia Virus protein VP39"/>
    <property type="match status" value="1"/>
</dbReference>
<evidence type="ECO:0000256" key="19">
    <source>
        <dbReference type="ARBA" id="ARBA00057179"/>
    </source>
</evidence>